<dbReference type="InterPro" id="IPR011075">
    <property type="entry name" value="TetR_C"/>
</dbReference>
<dbReference type="PROSITE" id="PS50977">
    <property type="entry name" value="HTH_TETR_2"/>
    <property type="match status" value="1"/>
</dbReference>
<dbReference type="InterPro" id="IPR050109">
    <property type="entry name" value="HTH-type_TetR-like_transc_reg"/>
</dbReference>
<dbReference type="GO" id="GO:0000976">
    <property type="term" value="F:transcription cis-regulatory region binding"/>
    <property type="evidence" value="ECO:0007669"/>
    <property type="project" value="TreeGrafter"/>
</dbReference>
<evidence type="ECO:0000256" key="4">
    <source>
        <dbReference type="PROSITE-ProRule" id="PRU00335"/>
    </source>
</evidence>
<dbReference type="SUPFAM" id="SSF46689">
    <property type="entry name" value="Homeodomain-like"/>
    <property type="match status" value="1"/>
</dbReference>
<dbReference type="SUPFAM" id="SSF48498">
    <property type="entry name" value="Tetracyclin repressor-like, C-terminal domain"/>
    <property type="match status" value="1"/>
</dbReference>
<dbReference type="Proteomes" id="UP000035721">
    <property type="component" value="Unassembled WGS sequence"/>
</dbReference>
<dbReference type="InterPro" id="IPR009057">
    <property type="entry name" value="Homeodomain-like_sf"/>
</dbReference>
<dbReference type="GO" id="GO:0003700">
    <property type="term" value="F:DNA-binding transcription factor activity"/>
    <property type="evidence" value="ECO:0007669"/>
    <property type="project" value="TreeGrafter"/>
</dbReference>
<dbReference type="PANTHER" id="PTHR30055">
    <property type="entry name" value="HTH-TYPE TRANSCRIPTIONAL REGULATOR RUTR"/>
    <property type="match status" value="1"/>
</dbReference>
<dbReference type="Gene3D" id="1.10.10.60">
    <property type="entry name" value="Homeodomain-like"/>
    <property type="match status" value="1"/>
</dbReference>
<feature type="domain" description="HTH tetR-type" evidence="5">
    <location>
        <begin position="13"/>
        <end position="73"/>
    </location>
</feature>
<evidence type="ECO:0000313" key="7">
    <source>
        <dbReference type="Proteomes" id="UP000035721"/>
    </source>
</evidence>
<dbReference type="STRING" id="1194083.BN12_130009"/>
<dbReference type="Pfam" id="PF16859">
    <property type="entry name" value="TetR_C_11"/>
    <property type="match status" value="1"/>
</dbReference>
<evidence type="ECO:0000256" key="2">
    <source>
        <dbReference type="ARBA" id="ARBA00023125"/>
    </source>
</evidence>
<proteinExistence type="predicted"/>
<keyword evidence="3" id="KW-0804">Transcription</keyword>
<accession>A0A077LX03</accession>
<organism evidence="6 7">
    <name type="scientific">Nostocoides japonicum T1-X7</name>
    <dbReference type="NCBI Taxonomy" id="1194083"/>
    <lineage>
        <taxon>Bacteria</taxon>
        <taxon>Bacillati</taxon>
        <taxon>Actinomycetota</taxon>
        <taxon>Actinomycetes</taxon>
        <taxon>Micrococcales</taxon>
        <taxon>Intrasporangiaceae</taxon>
        <taxon>Nostocoides</taxon>
    </lineage>
</organism>
<dbReference type="EMBL" id="CAJB01000035">
    <property type="protein sequence ID" value="CCH76470.1"/>
    <property type="molecule type" value="Genomic_DNA"/>
</dbReference>
<sequence length="199" mass="21684">MPTPVRPPRRHGAELERALLQAAREELAAVGYANLTMEGVAARAHTGKQVLYRRWHSRADLVIAAVRAQTGSIADHVPDTGTLRGDVLGVLAWAARRWHDFGPDTIHGVLADLPDLDPRTFVMMEDVMTTILKRAAARGEIATADLEPRVVTLPSTLIRHEMLLTTTPVTEQTCIDIVDHVFLPLVHAVAGPARGRPPG</sequence>
<feature type="DNA-binding region" description="H-T-H motif" evidence="4">
    <location>
        <begin position="36"/>
        <end position="55"/>
    </location>
</feature>
<dbReference type="InterPro" id="IPR001647">
    <property type="entry name" value="HTH_TetR"/>
</dbReference>
<evidence type="ECO:0000256" key="1">
    <source>
        <dbReference type="ARBA" id="ARBA00023015"/>
    </source>
</evidence>
<dbReference type="Pfam" id="PF00440">
    <property type="entry name" value="TetR_N"/>
    <property type="match status" value="1"/>
</dbReference>
<comment type="caution">
    <text evidence="6">The sequence shown here is derived from an EMBL/GenBank/DDBJ whole genome shotgun (WGS) entry which is preliminary data.</text>
</comment>
<dbReference type="PANTHER" id="PTHR30055:SF148">
    <property type="entry name" value="TETR-FAMILY TRANSCRIPTIONAL REGULATOR"/>
    <property type="match status" value="1"/>
</dbReference>
<reference evidence="6 7" key="1">
    <citation type="journal article" date="2013" name="ISME J.">
        <title>A metabolic model for members of the genus Tetrasphaera involved in enhanced biological phosphorus removal.</title>
        <authorList>
            <person name="Kristiansen R."/>
            <person name="Nguyen H.T.T."/>
            <person name="Saunders A.M."/>
            <person name="Nielsen J.L."/>
            <person name="Wimmer R."/>
            <person name="Le V.Q."/>
            <person name="McIlroy S.J."/>
            <person name="Petrovski S."/>
            <person name="Seviour R.J."/>
            <person name="Calteau A."/>
            <person name="Nielsen K.L."/>
            <person name="Nielsen P.H."/>
        </authorList>
    </citation>
    <scope>NUCLEOTIDE SEQUENCE [LARGE SCALE GENOMIC DNA]</scope>
    <source>
        <strain evidence="6 7">T1-X7</strain>
    </source>
</reference>
<dbReference type="AlphaFoldDB" id="A0A077LX03"/>
<dbReference type="RefSeq" id="WP_048549936.1">
    <property type="nucleotide sequence ID" value="NZ_HF570958.1"/>
</dbReference>
<keyword evidence="7" id="KW-1185">Reference proteome</keyword>
<evidence type="ECO:0000313" key="6">
    <source>
        <dbReference type="EMBL" id="CCH76470.1"/>
    </source>
</evidence>
<dbReference type="OrthoDB" id="9796019at2"/>
<evidence type="ECO:0000256" key="3">
    <source>
        <dbReference type="ARBA" id="ARBA00023163"/>
    </source>
</evidence>
<gene>
    <name evidence="6" type="ORF">BN12_130009</name>
</gene>
<evidence type="ECO:0000259" key="5">
    <source>
        <dbReference type="PROSITE" id="PS50977"/>
    </source>
</evidence>
<dbReference type="InterPro" id="IPR036271">
    <property type="entry name" value="Tet_transcr_reg_TetR-rel_C_sf"/>
</dbReference>
<keyword evidence="2 4" id="KW-0238">DNA-binding</keyword>
<protein>
    <submittedName>
        <fullName evidence="6">Transcriptional regulator</fullName>
    </submittedName>
</protein>
<dbReference type="Gene3D" id="1.10.357.10">
    <property type="entry name" value="Tetracycline Repressor, domain 2"/>
    <property type="match status" value="1"/>
</dbReference>
<name>A0A077LX03_9MICO</name>
<keyword evidence="1" id="KW-0805">Transcription regulation</keyword>